<sequence length="186" mass="20634">MAESEAIAAKCNYAGHYEKYVTCPLAGPLLLPGNICRIFHAFSVMGDVLGLLGSFEEILLSPLYFDRADVKWVIQAPATSTRQSARTARIVIQNMTYHFWSCASSSHTNRTKIGNGLLGLQMHIANDSFLADGVGSLGTAHTEWRLTSLEVELSRHMVPHSSPQHCVPHGILLNTVLKRYDLHRYL</sequence>
<gene>
    <name evidence="1" type="ORF">DFH08DRAFT_820728</name>
</gene>
<dbReference type="EMBL" id="JARIHO010000063">
    <property type="protein sequence ID" value="KAJ7315128.1"/>
    <property type="molecule type" value="Genomic_DNA"/>
</dbReference>
<organism evidence="1 2">
    <name type="scientific">Mycena albidolilacea</name>
    <dbReference type="NCBI Taxonomy" id="1033008"/>
    <lineage>
        <taxon>Eukaryota</taxon>
        <taxon>Fungi</taxon>
        <taxon>Dikarya</taxon>
        <taxon>Basidiomycota</taxon>
        <taxon>Agaricomycotina</taxon>
        <taxon>Agaricomycetes</taxon>
        <taxon>Agaricomycetidae</taxon>
        <taxon>Agaricales</taxon>
        <taxon>Marasmiineae</taxon>
        <taxon>Mycenaceae</taxon>
        <taxon>Mycena</taxon>
    </lineage>
</organism>
<evidence type="ECO:0000313" key="2">
    <source>
        <dbReference type="Proteomes" id="UP001218218"/>
    </source>
</evidence>
<accession>A0AAD7EE81</accession>
<proteinExistence type="predicted"/>
<name>A0AAD7EE81_9AGAR</name>
<evidence type="ECO:0000313" key="1">
    <source>
        <dbReference type="EMBL" id="KAJ7315128.1"/>
    </source>
</evidence>
<protein>
    <submittedName>
        <fullName evidence="1">Uncharacterized protein</fullName>
    </submittedName>
</protein>
<dbReference type="AlphaFoldDB" id="A0AAD7EE81"/>
<comment type="caution">
    <text evidence="1">The sequence shown here is derived from an EMBL/GenBank/DDBJ whole genome shotgun (WGS) entry which is preliminary data.</text>
</comment>
<dbReference type="Proteomes" id="UP001218218">
    <property type="component" value="Unassembled WGS sequence"/>
</dbReference>
<reference evidence="1" key="1">
    <citation type="submission" date="2023-03" db="EMBL/GenBank/DDBJ databases">
        <title>Massive genome expansion in bonnet fungi (Mycena s.s.) driven by repeated elements and novel gene families across ecological guilds.</title>
        <authorList>
            <consortium name="Lawrence Berkeley National Laboratory"/>
            <person name="Harder C.B."/>
            <person name="Miyauchi S."/>
            <person name="Viragh M."/>
            <person name="Kuo A."/>
            <person name="Thoen E."/>
            <person name="Andreopoulos B."/>
            <person name="Lu D."/>
            <person name="Skrede I."/>
            <person name="Drula E."/>
            <person name="Henrissat B."/>
            <person name="Morin E."/>
            <person name="Kohler A."/>
            <person name="Barry K."/>
            <person name="LaButti K."/>
            <person name="Morin E."/>
            <person name="Salamov A."/>
            <person name="Lipzen A."/>
            <person name="Mereny Z."/>
            <person name="Hegedus B."/>
            <person name="Baldrian P."/>
            <person name="Stursova M."/>
            <person name="Weitz H."/>
            <person name="Taylor A."/>
            <person name="Grigoriev I.V."/>
            <person name="Nagy L.G."/>
            <person name="Martin F."/>
            <person name="Kauserud H."/>
        </authorList>
    </citation>
    <scope>NUCLEOTIDE SEQUENCE</scope>
    <source>
        <strain evidence="1">CBHHK002</strain>
    </source>
</reference>
<keyword evidence="2" id="KW-1185">Reference proteome</keyword>